<keyword evidence="5 10" id="KW-0552">Olfaction</keyword>
<dbReference type="KEGG" id="fas:105269804"/>
<feature type="transmembrane region" description="Helical" evidence="10">
    <location>
        <begin position="374"/>
        <end position="393"/>
    </location>
</feature>
<evidence type="ECO:0000256" key="3">
    <source>
        <dbReference type="ARBA" id="ARBA00022606"/>
    </source>
</evidence>
<protein>
    <recommendedName>
        <fullName evidence="10">Odorant receptor</fullName>
    </recommendedName>
</protein>
<dbReference type="RefSeq" id="XP_011308636.1">
    <property type="nucleotide sequence ID" value="XM_011310334.1"/>
</dbReference>
<accession>A0A9R1U4F2</accession>
<dbReference type="GO" id="GO:0005886">
    <property type="term" value="C:plasma membrane"/>
    <property type="evidence" value="ECO:0007669"/>
    <property type="project" value="UniProtKB-SubCell"/>
</dbReference>
<feature type="transmembrane region" description="Helical" evidence="10">
    <location>
        <begin position="43"/>
        <end position="61"/>
    </location>
</feature>
<feature type="transmembrane region" description="Helical" evidence="10">
    <location>
        <begin position="266"/>
        <end position="290"/>
    </location>
</feature>
<evidence type="ECO:0000313" key="11">
    <source>
        <dbReference type="Proteomes" id="UP000694866"/>
    </source>
</evidence>
<dbReference type="GeneID" id="105269804"/>
<name>A0A9R1U4F2_9HYME</name>
<comment type="subcellular location">
    <subcellularLocation>
        <location evidence="1 10">Cell membrane</location>
        <topology evidence="1 10">Multi-pass membrane protein</topology>
    </subcellularLocation>
</comment>
<keyword evidence="11" id="KW-1185">Reference proteome</keyword>
<dbReference type="Pfam" id="PF02949">
    <property type="entry name" value="7tm_6"/>
    <property type="match status" value="1"/>
</dbReference>
<evidence type="ECO:0000256" key="4">
    <source>
        <dbReference type="ARBA" id="ARBA00022692"/>
    </source>
</evidence>
<sequence length="398" mass="44982">MTVNRVMEPIQLTRWLLMSLGVWPFVTDTSTTIDIIIGITVQVFSYGLLIFTIVPTTYHIFIREQNMDARITLIGPICFFITNLIKYCAIIYHREDIKQCINSIKGDWQRVTDQRDRDIMMKNVSTGRNLTVLFAIFMYSGGMFYHTFMPFLIPSPVTGTRNTTSRPLVYAGYDLAFDPYVSPVYEIVFLSHCLTAMVVHTIVTVSCNLAASFVAHACGQVQVIVSRINCLIDDESIEDNCCLQRKMASIIQCHARVIRFTVHIEVILREICLIEVVASTFVICLLEYYILATFGGSEVIGILTYLVLLIALSVNIFIFCFIGEKLTQQCSEAGKAIYMIKWYRLPPNVAIALVLFLASAQVPRRLTAGGYMSLSLNSFVQVIKTSVVYLNLLRTIES</sequence>
<keyword evidence="4 10" id="KW-0812">Transmembrane</keyword>
<dbReference type="AlphaFoldDB" id="A0A9R1U4F2"/>
<feature type="transmembrane region" description="Helical" evidence="10">
    <location>
        <begin position="130"/>
        <end position="153"/>
    </location>
</feature>
<evidence type="ECO:0000256" key="2">
    <source>
        <dbReference type="ARBA" id="ARBA00022475"/>
    </source>
</evidence>
<feature type="transmembrane region" description="Helical" evidence="10">
    <location>
        <begin position="342"/>
        <end position="362"/>
    </location>
</feature>
<evidence type="ECO:0000256" key="10">
    <source>
        <dbReference type="RuleBase" id="RU351113"/>
    </source>
</evidence>
<feature type="transmembrane region" description="Helical" evidence="10">
    <location>
        <begin position="302"/>
        <end position="322"/>
    </location>
</feature>
<proteinExistence type="inferred from homology"/>
<dbReference type="Proteomes" id="UP000694866">
    <property type="component" value="Unplaced"/>
</dbReference>
<evidence type="ECO:0000256" key="6">
    <source>
        <dbReference type="ARBA" id="ARBA00022989"/>
    </source>
</evidence>
<evidence type="ECO:0000256" key="1">
    <source>
        <dbReference type="ARBA" id="ARBA00004651"/>
    </source>
</evidence>
<evidence type="ECO:0000256" key="7">
    <source>
        <dbReference type="ARBA" id="ARBA00023136"/>
    </source>
</evidence>
<reference evidence="12" key="1">
    <citation type="submission" date="2025-08" db="UniProtKB">
        <authorList>
            <consortium name="RefSeq"/>
        </authorList>
    </citation>
    <scope>IDENTIFICATION</scope>
    <source>
        <strain evidence="12">USDA-PBARC FA_bdor</strain>
        <tissue evidence="12">Whole organism</tissue>
    </source>
</reference>
<organism evidence="11 12">
    <name type="scientific">Fopius arisanus</name>
    <dbReference type="NCBI Taxonomy" id="64838"/>
    <lineage>
        <taxon>Eukaryota</taxon>
        <taxon>Metazoa</taxon>
        <taxon>Ecdysozoa</taxon>
        <taxon>Arthropoda</taxon>
        <taxon>Hexapoda</taxon>
        <taxon>Insecta</taxon>
        <taxon>Pterygota</taxon>
        <taxon>Neoptera</taxon>
        <taxon>Endopterygota</taxon>
        <taxon>Hymenoptera</taxon>
        <taxon>Apocrita</taxon>
        <taxon>Ichneumonoidea</taxon>
        <taxon>Braconidae</taxon>
        <taxon>Opiinae</taxon>
        <taxon>Fopius</taxon>
    </lineage>
</organism>
<dbReference type="GO" id="GO:0007165">
    <property type="term" value="P:signal transduction"/>
    <property type="evidence" value="ECO:0007669"/>
    <property type="project" value="UniProtKB-KW"/>
</dbReference>
<evidence type="ECO:0000256" key="5">
    <source>
        <dbReference type="ARBA" id="ARBA00022725"/>
    </source>
</evidence>
<keyword evidence="9 10" id="KW-0807">Transducer</keyword>
<keyword evidence="2" id="KW-1003">Cell membrane</keyword>
<keyword evidence="6 10" id="KW-1133">Transmembrane helix</keyword>
<evidence type="ECO:0000256" key="9">
    <source>
        <dbReference type="ARBA" id="ARBA00023224"/>
    </source>
</evidence>
<keyword evidence="7 10" id="KW-0472">Membrane</keyword>
<dbReference type="PANTHER" id="PTHR21137:SF35">
    <property type="entry name" value="ODORANT RECEPTOR 19A-RELATED"/>
    <property type="match status" value="1"/>
</dbReference>
<feature type="transmembrane region" description="Helical" evidence="10">
    <location>
        <begin position="73"/>
        <end position="92"/>
    </location>
</feature>
<dbReference type="GO" id="GO:0004984">
    <property type="term" value="F:olfactory receptor activity"/>
    <property type="evidence" value="ECO:0007669"/>
    <property type="project" value="InterPro"/>
</dbReference>
<dbReference type="OrthoDB" id="6617147at2759"/>
<gene>
    <name evidence="12" type="primary">LOC105269804</name>
</gene>
<dbReference type="GO" id="GO:0005549">
    <property type="term" value="F:odorant binding"/>
    <property type="evidence" value="ECO:0007669"/>
    <property type="project" value="InterPro"/>
</dbReference>
<keyword evidence="3 10" id="KW-0716">Sensory transduction</keyword>
<dbReference type="PANTHER" id="PTHR21137">
    <property type="entry name" value="ODORANT RECEPTOR"/>
    <property type="match status" value="1"/>
</dbReference>
<keyword evidence="8 10" id="KW-0675">Receptor</keyword>
<comment type="similarity">
    <text evidence="10">Belongs to the insect chemoreceptor superfamily. Heteromeric odorant receptor channel (TC 1.A.69) family.</text>
</comment>
<evidence type="ECO:0000256" key="8">
    <source>
        <dbReference type="ARBA" id="ARBA00023170"/>
    </source>
</evidence>
<evidence type="ECO:0000313" key="12">
    <source>
        <dbReference type="RefSeq" id="XP_011308636.1"/>
    </source>
</evidence>
<dbReference type="InterPro" id="IPR004117">
    <property type="entry name" value="7tm6_olfct_rcpt"/>
</dbReference>